<sequence>MVIIVVIMRNDKWLKNLTKQILQRYFSDVEIKNNLFIRFGKSNKQRLGTIKFGRRKEDPNTFITLNGFFRDENIPEFIITATLAHELVHYSQGFFSPHPQMHRYPHRGSVVDKELTERGLDDTLKLQKEWLRKNWVDYIKKNYYV</sequence>
<evidence type="ECO:0000313" key="2">
    <source>
        <dbReference type="Proteomes" id="UP000230137"/>
    </source>
</evidence>
<evidence type="ECO:0008006" key="3">
    <source>
        <dbReference type="Google" id="ProtNLM"/>
    </source>
</evidence>
<evidence type="ECO:0000313" key="1">
    <source>
        <dbReference type="EMBL" id="PJA20947.1"/>
    </source>
</evidence>
<organism evidence="1 2">
    <name type="scientific">Candidatus Berkelbacteria bacterium CG_4_10_14_0_2_um_filter_35_9_33_12</name>
    <dbReference type="NCBI Taxonomy" id="1974499"/>
    <lineage>
        <taxon>Bacteria</taxon>
        <taxon>Candidatus Berkelbacteria</taxon>
    </lineage>
</organism>
<gene>
    <name evidence="1" type="ORF">COX60_00250</name>
</gene>
<name>A0A2M7W577_9BACT</name>
<dbReference type="AlphaFoldDB" id="A0A2M7W577"/>
<protein>
    <recommendedName>
        <fullName evidence="3">SprT-like domain-containing protein</fullName>
    </recommendedName>
</protein>
<reference evidence="2" key="1">
    <citation type="submission" date="2017-09" db="EMBL/GenBank/DDBJ databases">
        <title>Depth-based differentiation of microbial function through sediment-hosted aquifers and enrichment of novel symbionts in the deep terrestrial subsurface.</title>
        <authorList>
            <person name="Probst A.J."/>
            <person name="Ladd B."/>
            <person name="Jarett J.K."/>
            <person name="Geller-Mcgrath D.E."/>
            <person name="Sieber C.M.K."/>
            <person name="Emerson J.B."/>
            <person name="Anantharaman K."/>
            <person name="Thomas B.C."/>
            <person name="Malmstrom R."/>
            <person name="Stieglmeier M."/>
            <person name="Klingl A."/>
            <person name="Woyke T."/>
            <person name="Ryan C.M."/>
            <person name="Banfield J.F."/>
        </authorList>
    </citation>
    <scope>NUCLEOTIDE SEQUENCE [LARGE SCALE GENOMIC DNA]</scope>
</reference>
<accession>A0A2M7W577</accession>
<proteinExistence type="predicted"/>
<comment type="caution">
    <text evidence="1">The sequence shown here is derived from an EMBL/GenBank/DDBJ whole genome shotgun (WGS) entry which is preliminary data.</text>
</comment>
<dbReference type="EMBL" id="PFQF01000005">
    <property type="protein sequence ID" value="PJA20947.1"/>
    <property type="molecule type" value="Genomic_DNA"/>
</dbReference>
<dbReference type="Proteomes" id="UP000230137">
    <property type="component" value="Unassembled WGS sequence"/>
</dbReference>